<dbReference type="AlphaFoldDB" id="A0A8J6G473"/>
<protein>
    <recommendedName>
        <fullName evidence="3">RING-type E3 ubiquitin transferase</fullName>
        <ecNumber evidence="3">2.3.2.27</ecNumber>
    </recommendedName>
</protein>
<evidence type="ECO:0000313" key="18">
    <source>
        <dbReference type="RefSeq" id="XP_005358906.1"/>
    </source>
</evidence>
<dbReference type="GO" id="GO:0008270">
    <property type="term" value="F:zinc ion binding"/>
    <property type="evidence" value="ECO:0007669"/>
    <property type="project" value="UniProtKB-KW"/>
</dbReference>
<evidence type="ECO:0000256" key="11">
    <source>
        <dbReference type="PROSITE-ProRule" id="PRU00175"/>
    </source>
</evidence>
<dbReference type="RefSeq" id="XP_005358906.1">
    <property type="nucleotide sequence ID" value="XM_005358849.1"/>
</dbReference>
<dbReference type="Proteomes" id="UP000710432">
    <property type="component" value="Unassembled WGS sequence"/>
</dbReference>
<name>A0A8J6G473_MICOH</name>
<feature type="region of interest" description="Disordered" evidence="13">
    <location>
        <begin position="173"/>
        <end position="199"/>
    </location>
</feature>
<dbReference type="InterPro" id="IPR051657">
    <property type="entry name" value="RNF168/RNF169_E3_ubiq-ligase"/>
</dbReference>
<keyword evidence="5" id="KW-0479">Metal-binding</keyword>
<dbReference type="CDD" id="cd22265">
    <property type="entry name" value="UDM1_RNF168"/>
    <property type="match status" value="1"/>
</dbReference>
<reference evidence="18" key="2">
    <citation type="submission" date="2025-05" db="UniProtKB">
        <authorList>
            <consortium name="RefSeq"/>
        </authorList>
    </citation>
    <scope>IDENTIFICATION</scope>
</reference>
<evidence type="ECO:0000256" key="13">
    <source>
        <dbReference type="SAM" id="MobiDB-lite"/>
    </source>
</evidence>
<feature type="domain" description="RING-type" evidence="14">
    <location>
        <begin position="16"/>
        <end position="55"/>
    </location>
</feature>
<evidence type="ECO:0000256" key="6">
    <source>
        <dbReference type="ARBA" id="ARBA00022763"/>
    </source>
</evidence>
<evidence type="ECO:0000256" key="10">
    <source>
        <dbReference type="ARBA" id="ARBA00023242"/>
    </source>
</evidence>
<evidence type="ECO:0000256" key="8">
    <source>
        <dbReference type="ARBA" id="ARBA00022786"/>
    </source>
</evidence>
<dbReference type="GO" id="GO:0061630">
    <property type="term" value="F:ubiquitin protein ligase activity"/>
    <property type="evidence" value="ECO:0007669"/>
    <property type="project" value="UniProtKB-EC"/>
</dbReference>
<sequence>MALSKAKPLCLDDCHCLLCMEFLIEPVTLPCKHTMCKSCFKALLQKLFSSCPFCRTPVSSWDLDNTDINSLINEELWQKIQAQYPEECRRRDPEEEQPSWWVLSDALPAQVLSKPGELRKEYEEEMMRMEAERQDTMERETRASEEYIRQLLAEEMEKERVWAEIRKMKEQRQREEEAKKLSMGDTATSPRKKKRKLKHCDTVPKPSLLQSQLESASQYDAVQDGKEIPVKTDSDGKSRMRQKMKTKENMPAANSSRGPEIPNQGTINALRASFYDYDVKVGTSEDDGEKPSCSKYLFDVPLKNIKLEEATAHSSSETENGSSLSGKSEEIGDSTPEAKDKMSPPSSSKHTNERKHQESSSEAAGEPGTDLEMSPNSSSDDEETPDFVTKRLIELEHMYFEKRQQEDQDRKLALELQKVFDEEWREMQGDYNAFPPDTSAKGEVSKDKDI</sequence>
<evidence type="ECO:0000256" key="7">
    <source>
        <dbReference type="ARBA" id="ARBA00022771"/>
    </source>
</evidence>
<feature type="region of interest" description="Disordered" evidence="13">
    <location>
        <begin position="428"/>
        <end position="450"/>
    </location>
</feature>
<organism evidence="15 17">
    <name type="scientific">Microtus ochrogaster</name>
    <name type="common">Prairie vole</name>
    <dbReference type="NCBI Taxonomy" id="79684"/>
    <lineage>
        <taxon>Eukaryota</taxon>
        <taxon>Metazoa</taxon>
        <taxon>Chordata</taxon>
        <taxon>Craniata</taxon>
        <taxon>Vertebrata</taxon>
        <taxon>Euteleostomi</taxon>
        <taxon>Mammalia</taxon>
        <taxon>Eutheria</taxon>
        <taxon>Euarchontoglires</taxon>
        <taxon>Glires</taxon>
        <taxon>Rodentia</taxon>
        <taxon>Myomorpha</taxon>
        <taxon>Muroidea</taxon>
        <taxon>Cricetidae</taxon>
        <taxon>Arvicolinae</taxon>
        <taxon>Microtus</taxon>
    </lineage>
</organism>
<dbReference type="PANTHER" id="PTHR23328">
    <property type="entry name" value="RING-TYPE DOMAIN-CONTAINING PROTEIN"/>
    <property type="match status" value="1"/>
</dbReference>
<dbReference type="OrthoDB" id="426657at2759"/>
<feature type="compositionally biased region" description="Polar residues" evidence="13">
    <location>
        <begin position="252"/>
        <end position="267"/>
    </location>
</feature>
<keyword evidence="16" id="KW-1185">Reference proteome</keyword>
<feature type="compositionally biased region" description="Basic and acidic residues" evidence="13">
    <location>
        <begin position="173"/>
        <end position="182"/>
    </location>
</feature>
<evidence type="ECO:0000313" key="15">
    <source>
        <dbReference type="EMBL" id="KAH0504132.1"/>
    </source>
</evidence>
<keyword evidence="4" id="KW-0808">Transferase</keyword>
<gene>
    <name evidence="18" type="primary">LOC101981845</name>
    <name evidence="15" type="ORF">LTLLF_184095</name>
</gene>
<evidence type="ECO:0000259" key="14">
    <source>
        <dbReference type="PROSITE" id="PS50089"/>
    </source>
</evidence>
<evidence type="ECO:0000313" key="17">
    <source>
        <dbReference type="Proteomes" id="UP000710432"/>
    </source>
</evidence>
<keyword evidence="6" id="KW-0227">DNA damage</keyword>
<evidence type="ECO:0000313" key="16">
    <source>
        <dbReference type="Proteomes" id="UP000694915"/>
    </source>
</evidence>
<dbReference type="GO" id="GO:0031491">
    <property type="term" value="F:nucleosome binding"/>
    <property type="evidence" value="ECO:0007669"/>
    <property type="project" value="TreeGrafter"/>
</dbReference>
<feature type="compositionally biased region" description="Basic and acidic residues" evidence="13">
    <location>
        <begin position="223"/>
        <end position="238"/>
    </location>
</feature>
<evidence type="ECO:0000256" key="3">
    <source>
        <dbReference type="ARBA" id="ARBA00012483"/>
    </source>
</evidence>
<comment type="catalytic activity">
    <reaction evidence="1">
        <text>S-ubiquitinyl-[E2 ubiquitin-conjugating enzyme]-L-cysteine + [acceptor protein]-L-lysine = [E2 ubiquitin-conjugating enzyme]-L-cysteine + N(6)-ubiquitinyl-[acceptor protein]-L-lysine.</text>
        <dbReference type="EC" id="2.3.2.27"/>
    </reaction>
</comment>
<dbReference type="Pfam" id="PF13920">
    <property type="entry name" value="zf-C3HC4_3"/>
    <property type="match status" value="1"/>
</dbReference>
<dbReference type="SMART" id="SM00184">
    <property type="entry name" value="RING"/>
    <property type="match status" value="1"/>
</dbReference>
<comment type="subcellular location">
    <subcellularLocation>
        <location evidence="2">Nucleus</location>
    </subcellularLocation>
</comment>
<keyword evidence="9" id="KW-0862">Zinc</keyword>
<evidence type="ECO:0000256" key="9">
    <source>
        <dbReference type="ARBA" id="ARBA00022833"/>
    </source>
</evidence>
<dbReference type="InterPro" id="IPR013083">
    <property type="entry name" value="Znf_RING/FYVE/PHD"/>
</dbReference>
<dbReference type="GO" id="GO:0005634">
    <property type="term" value="C:nucleus"/>
    <property type="evidence" value="ECO:0007669"/>
    <property type="project" value="UniProtKB-SubCell"/>
</dbReference>
<reference evidence="15" key="1">
    <citation type="submission" date="2020-03" db="EMBL/GenBank/DDBJ databases">
        <title>Studies in the Genomics of Life Span.</title>
        <authorList>
            <person name="Glass D."/>
        </authorList>
    </citation>
    <scope>NUCLEOTIDE SEQUENCE</scope>
    <source>
        <strain evidence="15">LTLLF</strain>
        <tissue evidence="15">Muscle</tissue>
    </source>
</reference>
<accession>A0A8J6G473</accession>
<dbReference type="SUPFAM" id="SSF57850">
    <property type="entry name" value="RING/U-box"/>
    <property type="match status" value="1"/>
</dbReference>
<keyword evidence="8" id="KW-0833">Ubl conjugation pathway</keyword>
<feature type="region of interest" description="Disordered" evidence="13">
    <location>
        <begin position="308"/>
        <end position="390"/>
    </location>
</feature>
<evidence type="ECO:0000256" key="2">
    <source>
        <dbReference type="ARBA" id="ARBA00004123"/>
    </source>
</evidence>
<evidence type="ECO:0000256" key="12">
    <source>
        <dbReference type="SAM" id="Coils"/>
    </source>
</evidence>
<keyword evidence="10" id="KW-0539">Nucleus</keyword>
<evidence type="ECO:0000256" key="5">
    <source>
        <dbReference type="ARBA" id="ARBA00022723"/>
    </source>
</evidence>
<dbReference type="EC" id="2.3.2.27" evidence="3"/>
<dbReference type="Gene3D" id="3.30.40.10">
    <property type="entry name" value="Zinc/RING finger domain, C3HC4 (zinc finger)"/>
    <property type="match status" value="1"/>
</dbReference>
<dbReference type="InterPro" id="IPR001841">
    <property type="entry name" value="Znf_RING"/>
</dbReference>
<feature type="compositionally biased region" description="Basic and acidic residues" evidence="13">
    <location>
        <begin position="350"/>
        <end position="359"/>
    </location>
</feature>
<dbReference type="GO" id="GO:0035861">
    <property type="term" value="C:site of double-strand break"/>
    <property type="evidence" value="ECO:0007669"/>
    <property type="project" value="TreeGrafter"/>
</dbReference>
<dbReference type="PANTHER" id="PTHR23328:SF1">
    <property type="entry name" value="E3 UBIQUITIN-PROTEIN LIGASE RNF168"/>
    <property type="match status" value="1"/>
</dbReference>
<proteinExistence type="predicted"/>
<keyword evidence="12" id="KW-0175">Coiled coil</keyword>
<dbReference type="GeneID" id="101981845"/>
<feature type="coiled-coil region" evidence="12">
    <location>
        <begin position="119"/>
        <end position="146"/>
    </location>
</feature>
<dbReference type="EMBL" id="JAATJU010025235">
    <property type="protein sequence ID" value="KAH0504132.1"/>
    <property type="molecule type" value="Genomic_DNA"/>
</dbReference>
<keyword evidence="7 11" id="KW-0863">Zinc-finger</keyword>
<dbReference type="Proteomes" id="UP000694915">
    <property type="component" value="Chromosome X"/>
</dbReference>
<feature type="compositionally biased region" description="Low complexity" evidence="13">
    <location>
        <begin position="312"/>
        <end position="326"/>
    </location>
</feature>
<dbReference type="GO" id="GO:0006302">
    <property type="term" value="P:double-strand break repair"/>
    <property type="evidence" value="ECO:0007669"/>
    <property type="project" value="TreeGrafter"/>
</dbReference>
<feature type="region of interest" description="Disordered" evidence="13">
    <location>
        <begin position="212"/>
        <end position="267"/>
    </location>
</feature>
<evidence type="ECO:0000256" key="1">
    <source>
        <dbReference type="ARBA" id="ARBA00000900"/>
    </source>
</evidence>
<evidence type="ECO:0000256" key="4">
    <source>
        <dbReference type="ARBA" id="ARBA00022679"/>
    </source>
</evidence>
<dbReference type="PROSITE" id="PS50089">
    <property type="entry name" value="ZF_RING_2"/>
    <property type="match status" value="1"/>
</dbReference>